<evidence type="ECO:0000313" key="2">
    <source>
        <dbReference type="Proteomes" id="UP000255091"/>
    </source>
</evidence>
<proteinExistence type="predicted"/>
<protein>
    <submittedName>
        <fullName evidence="1">Uncharacterized protein</fullName>
    </submittedName>
</protein>
<gene>
    <name evidence="1" type="ORF">NCTC6133_02705</name>
</gene>
<sequence length="37" mass="4562">MMKIKVEKIMKIDELIKWAREKSGAIIWQKILYNRQK</sequence>
<reference evidence="1 2" key="1">
    <citation type="submission" date="2018-06" db="EMBL/GenBank/DDBJ databases">
        <authorList>
            <consortium name="Pathogen Informatics"/>
            <person name="Doyle S."/>
        </authorList>
    </citation>
    <scope>NUCLEOTIDE SEQUENCE [LARGE SCALE GENOMIC DNA]</scope>
    <source>
        <strain evidence="1 2">NCTC6133</strain>
    </source>
</reference>
<accession>A0A380DVI9</accession>
<evidence type="ECO:0000313" key="1">
    <source>
        <dbReference type="EMBL" id="SUK56970.1"/>
    </source>
</evidence>
<name>A0A380DVI9_STAAU</name>
<organism evidence="1 2">
    <name type="scientific">Staphylococcus aureus</name>
    <dbReference type="NCBI Taxonomy" id="1280"/>
    <lineage>
        <taxon>Bacteria</taxon>
        <taxon>Bacillati</taxon>
        <taxon>Bacillota</taxon>
        <taxon>Bacilli</taxon>
        <taxon>Bacillales</taxon>
        <taxon>Staphylococcaceae</taxon>
        <taxon>Staphylococcus</taxon>
    </lineage>
</organism>
<dbReference type="Proteomes" id="UP000255091">
    <property type="component" value="Unassembled WGS sequence"/>
</dbReference>
<dbReference type="EMBL" id="UHAP01000001">
    <property type="protein sequence ID" value="SUK56970.1"/>
    <property type="molecule type" value="Genomic_DNA"/>
</dbReference>
<dbReference type="AlphaFoldDB" id="A0A380DVI9"/>